<sequence length="413" mass="46769">MSYPISYDGHCPYCHSSDILYIVLVKNDENKKEVRQSPTELNLEENSNQSTTCPLSENHRKEQSEDGKAATTLSDDKSQQQDKNETDKDIENNDTAALKEEIETDTPKLDSSTNNDHLPDIIESLLKLGLAYKVPEDRDSNEIPSFQCRSCGYGFNLDWSKNSLQSIFKANLDSAEKGLSAQSSDQSDTAQSGQVDATNFDYNTYYQYYQYIHQYGAQPSTVNSVQSDTANVKDAVEKTNENVDGDTANPAHANQKLPDAADNTTANINALSSYADYYAYWQNYYSMMNQNTAQQQSSANAKTTVSESQSQSKSKSSYTTEYKDYSVSAFFNSSTGRFQKMSDDQHWTSKGLPSDRDFRQMAHYFDPNTLNEISVNEKQKIKKKRKLPQDQVQKLKEEKKLKKHRSLMKSLLS</sequence>
<dbReference type="RefSeq" id="XP_002109028.1">
    <property type="nucleotide sequence ID" value="XM_002108992.1"/>
</dbReference>
<protein>
    <submittedName>
        <fullName evidence="2">Uncharacterized protein</fullName>
    </submittedName>
</protein>
<dbReference type="PANTHER" id="PTHR13173">
    <property type="entry name" value="WW DOMAIN BINDING PROTEIN 4"/>
    <property type="match status" value="1"/>
</dbReference>
<dbReference type="STRING" id="10228.B3RJI7"/>
<reference evidence="2 3" key="1">
    <citation type="journal article" date="2008" name="Nature">
        <title>The Trichoplax genome and the nature of placozoans.</title>
        <authorList>
            <person name="Srivastava M."/>
            <person name="Begovic E."/>
            <person name="Chapman J."/>
            <person name="Putnam N.H."/>
            <person name="Hellsten U."/>
            <person name="Kawashima T."/>
            <person name="Kuo A."/>
            <person name="Mitros T."/>
            <person name="Salamov A."/>
            <person name="Carpenter M.L."/>
            <person name="Signorovitch A.Y."/>
            <person name="Moreno M.A."/>
            <person name="Kamm K."/>
            <person name="Grimwood J."/>
            <person name="Schmutz J."/>
            <person name="Shapiro H."/>
            <person name="Grigoriev I.V."/>
            <person name="Buss L.W."/>
            <person name="Schierwater B."/>
            <person name="Dellaporta S.L."/>
            <person name="Rokhsar D.S."/>
        </authorList>
    </citation>
    <scope>NUCLEOTIDE SEQUENCE [LARGE SCALE GENOMIC DNA]</scope>
    <source>
        <strain evidence="2 3">Grell-BS-1999</strain>
    </source>
</reference>
<dbReference type="CTD" id="6749521"/>
<feature type="region of interest" description="Disordered" evidence="1">
    <location>
        <begin position="35"/>
        <end position="116"/>
    </location>
</feature>
<dbReference type="PANTHER" id="PTHR13173:SF10">
    <property type="entry name" value="WW DOMAIN-BINDING PROTEIN 4"/>
    <property type="match status" value="1"/>
</dbReference>
<organism evidence="2 3">
    <name type="scientific">Trichoplax adhaerens</name>
    <name type="common">Trichoplax reptans</name>
    <dbReference type="NCBI Taxonomy" id="10228"/>
    <lineage>
        <taxon>Eukaryota</taxon>
        <taxon>Metazoa</taxon>
        <taxon>Placozoa</taxon>
        <taxon>Uniplacotomia</taxon>
        <taxon>Trichoplacea</taxon>
        <taxon>Trichoplacidae</taxon>
        <taxon>Trichoplax</taxon>
    </lineage>
</organism>
<dbReference type="EMBL" id="DS985241">
    <property type="protein sequence ID" value="EDV29826.1"/>
    <property type="molecule type" value="Genomic_DNA"/>
</dbReference>
<feature type="region of interest" description="Disordered" evidence="1">
    <location>
        <begin position="298"/>
        <end position="318"/>
    </location>
</feature>
<dbReference type="GO" id="GO:0008380">
    <property type="term" value="P:RNA splicing"/>
    <property type="evidence" value="ECO:0000318"/>
    <property type="project" value="GO_Central"/>
</dbReference>
<dbReference type="KEGG" id="tad:TRIADDRAFT_52640"/>
<evidence type="ECO:0000313" key="2">
    <source>
        <dbReference type="EMBL" id="EDV29826.1"/>
    </source>
</evidence>
<dbReference type="HOGENOM" id="CLU_666211_0_0_1"/>
<dbReference type="InterPro" id="IPR040023">
    <property type="entry name" value="WBP4"/>
</dbReference>
<proteinExistence type="predicted"/>
<dbReference type="GeneID" id="6749521"/>
<dbReference type="AlphaFoldDB" id="B3RJI7"/>
<dbReference type="InParanoid" id="B3RJI7"/>
<dbReference type="GO" id="GO:0000398">
    <property type="term" value="P:mRNA splicing, via spliceosome"/>
    <property type="evidence" value="ECO:0007669"/>
    <property type="project" value="InterPro"/>
</dbReference>
<dbReference type="GO" id="GO:0003723">
    <property type="term" value="F:RNA binding"/>
    <property type="evidence" value="ECO:0000318"/>
    <property type="project" value="GO_Central"/>
</dbReference>
<name>B3RJI7_TRIAD</name>
<feature type="compositionally biased region" description="Polar residues" evidence="1">
    <location>
        <begin position="36"/>
        <end position="55"/>
    </location>
</feature>
<accession>B3RJI7</accession>
<keyword evidence="3" id="KW-1185">Reference proteome</keyword>
<feature type="compositionally biased region" description="Basic and acidic residues" evidence="1">
    <location>
        <begin position="57"/>
        <end position="108"/>
    </location>
</feature>
<evidence type="ECO:0000256" key="1">
    <source>
        <dbReference type="SAM" id="MobiDB-lite"/>
    </source>
</evidence>
<dbReference type="Proteomes" id="UP000009022">
    <property type="component" value="Unassembled WGS sequence"/>
</dbReference>
<gene>
    <name evidence="2" type="ORF">TRIADDRAFT_52640</name>
</gene>
<dbReference type="GO" id="GO:0071011">
    <property type="term" value="C:precatalytic spliceosome"/>
    <property type="evidence" value="ECO:0000318"/>
    <property type="project" value="GO_Central"/>
</dbReference>
<feature type="region of interest" description="Disordered" evidence="1">
    <location>
        <begin position="376"/>
        <end position="413"/>
    </location>
</feature>
<dbReference type="OrthoDB" id="5984063at2759"/>
<dbReference type="eggNOG" id="ENOG502TGF9">
    <property type="taxonomic scope" value="Eukaryota"/>
</dbReference>
<evidence type="ECO:0000313" key="3">
    <source>
        <dbReference type="Proteomes" id="UP000009022"/>
    </source>
</evidence>